<organism evidence="10 11">
    <name type="scientific">Rhodopirellula bahusiensis</name>
    <dbReference type="NCBI Taxonomy" id="2014065"/>
    <lineage>
        <taxon>Bacteria</taxon>
        <taxon>Pseudomonadati</taxon>
        <taxon>Planctomycetota</taxon>
        <taxon>Planctomycetia</taxon>
        <taxon>Pirellulales</taxon>
        <taxon>Pirellulaceae</taxon>
        <taxon>Rhodopirellula</taxon>
    </lineage>
</organism>
<comment type="similarity">
    <text evidence="2">Belongs to the V-ATPase 116 kDa subunit family.</text>
</comment>
<feature type="transmembrane region" description="Helical" evidence="9">
    <location>
        <begin position="396"/>
        <end position="419"/>
    </location>
</feature>
<evidence type="ECO:0000256" key="4">
    <source>
        <dbReference type="ARBA" id="ARBA00022692"/>
    </source>
</evidence>
<sequence length="598" mass="66138">MAIVPVAKVTLYGTADQKHVVLDGLQELGCLHLLDLNDSRDHQSQNSQCSPDAAQALKYLKACPIHRRAVKDNSEFQLDDVVGQALSIQQQRQQLQAELDELKQAIATLMPWGDFQLPSNDELGGLRFWFYAVPHYKLSLLESLPDDWQVVAREHRFAYVVVISDTEPTDMPVPRTHLDERPLSELQDRLEAVESELEELHWQRVRLTRWIDQLSRRLGLAEDRVARERAAGHTFDDPRMFAVRGWAPQSQREQIASFARSHDLGLTIEIPTAEDSPPTLLSNRGLAAGGENAVTFYTTPAYRAYDPSGIVFFSFSVFFAMIMADAGYAMLLAFFLLLFWRRIGRSENTRRMRTLFVAIAVASVAYGIAVGSYFGFPPPAGSVLARVHFIDATNATLMMQISIAIGVVHLAMANLALAWSRRWSPMMLASFGWIAALFGGLALGLGKSGTQPEQPLIQFGSWMLGIGIASVLLFSSERPLTTFSFKEHGKRLIDGVVSLTGVSRAFGDVLSYLRLFALGLASAQLAGTFNDLTYKASCCVGIGSLLAVVAVVFGHGLNFVLAIMSGVVHGLRLNCIEFFSWSLPDEGYAFEPFNKKAT</sequence>
<feature type="transmembrane region" description="Helical" evidence="9">
    <location>
        <begin position="310"/>
        <end position="340"/>
    </location>
</feature>
<feature type="transmembrane region" description="Helical" evidence="9">
    <location>
        <begin position="540"/>
        <end position="564"/>
    </location>
</feature>
<reference evidence="10 11" key="1">
    <citation type="submission" date="2017-06" db="EMBL/GenBank/DDBJ databases">
        <title>Description of Rhodopirellula bahusiensis sp. nov.</title>
        <authorList>
            <person name="Kizina J."/>
            <person name="Harder J."/>
        </authorList>
    </citation>
    <scope>NUCLEOTIDE SEQUENCE [LARGE SCALE GENOMIC DNA]</scope>
    <source>
        <strain evidence="10 11">SWK21</strain>
    </source>
</reference>
<dbReference type="GO" id="GO:0046961">
    <property type="term" value="F:proton-transporting ATPase activity, rotational mechanism"/>
    <property type="evidence" value="ECO:0007669"/>
    <property type="project" value="InterPro"/>
</dbReference>
<evidence type="ECO:0000256" key="8">
    <source>
        <dbReference type="SAM" id="Coils"/>
    </source>
</evidence>
<dbReference type="GO" id="GO:0016471">
    <property type="term" value="C:vacuolar proton-transporting V-type ATPase complex"/>
    <property type="evidence" value="ECO:0007669"/>
    <property type="project" value="TreeGrafter"/>
</dbReference>
<evidence type="ECO:0000256" key="7">
    <source>
        <dbReference type="ARBA" id="ARBA00023136"/>
    </source>
</evidence>
<proteinExistence type="inferred from homology"/>
<dbReference type="RefSeq" id="WP_008672955.1">
    <property type="nucleotide sequence ID" value="NZ_NIZW01000033.1"/>
</dbReference>
<dbReference type="OrthoDB" id="9803814at2"/>
<feature type="coiled-coil region" evidence="8">
    <location>
        <begin position="183"/>
        <end position="231"/>
    </location>
</feature>
<evidence type="ECO:0000313" key="11">
    <source>
        <dbReference type="Proteomes" id="UP000225740"/>
    </source>
</evidence>
<evidence type="ECO:0000256" key="2">
    <source>
        <dbReference type="ARBA" id="ARBA00009904"/>
    </source>
</evidence>
<name>A0A2G1VZ50_9BACT</name>
<accession>A0A2G1VZ50</accession>
<evidence type="ECO:0000256" key="6">
    <source>
        <dbReference type="ARBA" id="ARBA00023065"/>
    </source>
</evidence>
<dbReference type="GO" id="GO:0051117">
    <property type="term" value="F:ATPase binding"/>
    <property type="evidence" value="ECO:0007669"/>
    <property type="project" value="TreeGrafter"/>
</dbReference>
<evidence type="ECO:0000256" key="1">
    <source>
        <dbReference type="ARBA" id="ARBA00004141"/>
    </source>
</evidence>
<dbReference type="PANTHER" id="PTHR11629">
    <property type="entry name" value="VACUOLAR PROTON ATPASES"/>
    <property type="match status" value="1"/>
</dbReference>
<gene>
    <name evidence="10" type="ORF">CEE69_27575</name>
</gene>
<keyword evidence="7 9" id="KW-0472">Membrane</keyword>
<keyword evidence="3" id="KW-0813">Transport</keyword>
<dbReference type="PANTHER" id="PTHR11629:SF63">
    <property type="entry name" value="V-TYPE PROTON ATPASE SUBUNIT A"/>
    <property type="match status" value="1"/>
</dbReference>
<keyword evidence="6" id="KW-0406">Ion transport</keyword>
<feature type="transmembrane region" description="Helical" evidence="9">
    <location>
        <begin position="352"/>
        <end position="376"/>
    </location>
</feature>
<dbReference type="InterPro" id="IPR002490">
    <property type="entry name" value="V-ATPase_116kDa_su"/>
</dbReference>
<evidence type="ECO:0000256" key="3">
    <source>
        <dbReference type="ARBA" id="ARBA00022448"/>
    </source>
</evidence>
<dbReference type="GO" id="GO:0033179">
    <property type="term" value="C:proton-transporting V-type ATPase, V0 domain"/>
    <property type="evidence" value="ECO:0007669"/>
    <property type="project" value="InterPro"/>
</dbReference>
<dbReference type="Pfam" id="PF01496">
    <property type="entry name" value="V_ATPase_I"/>
    <property type="match status" value="1"/>
</dbReference>
<comment type="caution">
    <text evidence="10">The sequence shown here is derived from an EMBL/GenBank/DDBJ whole genome shotgun (WGS) entry which is preliminary data.</text>
</comment>
<dbReference type="Proteomes" id="UP000225740">
    <property type="component" value="Unassembled WGS sequence"/>
</dbReference>
<evidence type="ECO:0000313" key="10">
    <source>
        <dbReference type="EMBL" id="PHQ32047.1"/>
    </source>
</evidence>
<dbReference type="AlphaFoldDB" id="A0A2G1VZ50"/>
<keyword evidence="5 9" id="KW-1133">Transmembrane helix</keyword>
<feature type="transmembrane region" description="Helical" evidence="9">
    <location>
        <begin position="426"/>
        <end position="445"/>
    </location>
</feature>
<feature type="transmembrane region" description="Helical" evidence="9">
    <location>
        <begin position="457"/>
        <end position="475"/>
    </location>
</feature>
<keyword evidence="11" id="KW-1185">Reference proteome</keyword>
<keyword evidence="4 9" id="KW-0812">Transmembrane</keyword>
<keyword evidence="8" id="KW-0175">Coiled coil</keyword>
<comment type="subcellular location">
    <subcellularLocation>
        <location evidence="1">Membrane</location>
        <topology evidence="1">Multi-pass membrane protein</topology>
    </subcellularLocation>
</comment>
<feature type="coiled-coil region" evidence="8">
    <location>
        <begin position="78"/>
        <end position="108"/>
    </location>
</feature>
<evidence type="ECO:0000256" key="9">
    <source>
        <dbReference type="SAM" id="Phobius"/>
    </source>
</evidence>
<evidence type="ECO:0000256" key="5">
    <source>
        <dbReference type="ARBA" id="ARBA00022989"/>
    </source>
</evidence>
<dbReference type="GeneID" id="90611636"/>
<protein>
    <submittedName>
        <fullName evidence="10">V-type ATP synthase subunit I</fullName>
    </submittedName>
</protein>
<dbReference type="EMBL" id="NIZW01000033">
    <property type="protein sequence ID" value="PHQ32047.1"/>
    <property type="molecule type" value="Genomic_DNA"/>
</dbReference>
<dbReference type="GO" id="GO:0007035">
    <property type="term" value="P:vacuolar acidification"/>
    <property type="evidence" value="ECO:0007669"/>
    <property type="project" value="TreeGrafter"/>
</dbReference>